<reference evidence="2 3" key="1">
    <citation type="submission" date="2014-04" db="EMBL/GenBank/DDBJ databases">
        <authorList>
            <consortium name="DOE Joint Genome Institute"/>
            <person name="Kuo A."/>
            <person name="Girlanda M."/>
            <person name="Perotto S."/>
            <person name="Kohler A."/>
            <person name="Nagy L.G."/>
            <person name="Floudas D."/>
            <person name="Copeland A."/>
            <person name="Barry K.W."/>
            <person name="Cichocki N."/>
            <person name="Veneault-Fourrey C."/>
            <person name="LaButti K."/>
            <person name="Lindquist E.A."/>
            <person name="Lipzen A."/>
            <person name="Lundell T."/>
            <person name="Morin E."/>
            <person name="Murat C."/>
            <person name="Sun H."/>
            <person name="Tunlid A."/>
            <person name="Henrissat B."/>
            <person name="Grigoriev I.V."/>
            <person name="Hibbett D.S."/>
            <person name="Martin F."/>
            <person name="Nordberg H.P."/>
            <person name="Cantor M.N."/>
            <person name="Hua S.X."/>
        </authorList>
    </citation>
    <scope>NUCLEOTIDE SEQUENCE [LARGE SCALE GENOMIC DNA]</scope>
    <source>
        <strain evidence="2 3">MUT 4182</strain>
    </source>
</reference>
<evidence type="ECO:0000313" key="2">
    <source>
        <dbReference type="EMBL" id="KIO23631.1"/>
    </source>
</evidence>
<evidence type="ECO:0000256" key="1">
    <source>
        <dbReference type="SAM" id="MobiDB-lite"/>
    </source>
</evidence>
<dbReference type="HOGENOM" id="CLU_2706606_0_0_1"/>
<dbReference type="AlphaFoldDB" id="A0A0C3QDF1"/>
<gene>
    <name evidence="2" type="ORF">M407DRAFT_244718</name>
</gene>
<dbReference type="EMBL" id="KN823080">
    <property type="protein sequence ID" value="KIO23631.1"/>
    <property type="molecule type" value="Genomic_DNA"/>
</dbReference>
<name>A0A0C3QDF1_9AGAM</name>
<keyword evidence="3" id="KW-1185">Reference proteome</keyword>
<sequence length="73" mass="7916">MKKGDIDDVVLVNSSTGTPKVQSLSRTSSTARKPLRESTPTRPSLRELLSGVPASRAPMTFSSLTSALHSRYR</sequence>
<feature type="region of interest" description="Disordered" evidence="1">
    <location>
        <begin position="1"/>
        <end position="73"/>
    </location>
</feature>
<reference evidence="3" key="2">
    <citation type="submission" date="2015-01" db="EMBL/GenBank/DDBJ databases">
        <title>Evolutionary Origins and Diversification of the Mycorrhizal Mutualists.</title>
        <authorList>
            <consortium name="DOE Joint Genome Institute"/>
            <consortium name="Mycorrhizal Genomics Consortium"/>
            <person name="Kohler A."/>
            <person name="Kuo A."/>
            <person name="Nagy L.G."/>
            <person name="Floudas D."/>
            <person name="Copeland A."/>
            <person name="Barry K.W."/>
            <person name="Cichocki N."/>
            <person name="Veneault-Fourrey C."/>
            <person name="LaButti K."/>
            <person name="Lindquist E.A."/>
            <person name="Lipzen A."/>
            <person name="Lundell T."/>
            <person name="Morin E."/>
            <person name="Murat C."/>
            <person name="Riley R."/>
            <person name="Ohm R."/>
            <person name="Sun H."/>
            <person name="Tunlid A."/>
            <person name="Henrissat B."/>
            <person name="Grigoriev I.V."/>
            <person name="Hibbett D.S."/>
            <person name="Martin F."/>
        </authorList>
    </citation>
    <scope>NUCLEOTIDE SEQUENCE [LARGE SCALE GENOMIC DNA]</scope>
    <source>
        <strain evidence="3">MUT 4182</strain>
    </source>
</reference>
<protein>
    <submittedName>
        <fullName evidence="2">Uncharacterized protein</fullName>
    </submittedName>
</protein>
<proteinExistence type="predicted"/>
<evidence type="ECO:0000313" key="3">
    <source>
        <dbReference type="Proteomes" id="UP000054248"/>
    </source>
</evidence>
<feature type="compositionally biased region" description="Polar residues" evidence="1">
    <location>
        <begin position="12"/>
        <end position="31"/>
    </location>
</feature>
<organism evidence="2 3">
    <name type="scientific">Tulasnella calospora MUT 4182</name>
    <dbReference type="NCBI Taxonomy" id="1051891"/>
    <lineage>
        <taxon>Eukaryota</taxon>
        <taxon>Fungi</taxon>
        <taxon>Dikarya</taxon>
        <taxon>Basidiomycota</taxon>
        <taxon>Agaricomycotina</taxon>
        <taxon>Agaricomycetes</taxon>
        <taxon>Cantharellales</taxon>
        <taxon>Tulasnellaceae</taxon>
        <taxon>Tulasnella</taxon>
    </lineage>
</organism>
<feature type="compositionally biased region" description="Polar residues" evidence="1">
    <location>
        <begin position="60"/>
        <end position="73"/>
    </location>
</feature>
<accession>A0A0C3QDF1</accession>
<dbReference type="Proteomes" id="UP000054248">
    <property type="component" value="Unassembled WGS sequence"/>
</dbReference>